<name>C4YB83_CLAL4</name>
<dbReference type="GeneID" id="8495237"/>
<evidence type="ECO:0000313" key="1">
    <source>
        <dbReference type="EMBL" id="EEQ41247.1"/>
    </source>
</evidence>
<dbReference type="STRING" id="306902.C4YB83"/>
<dbReference type="Proteomes" id="UP000007703">
    <property type="component" value="Unassembled WGS sequence"/>
</dbReference>
<accession>C4YB83</accession>
<dbReference type="HOGENOM" id="CLU_1578356_0_0_1"/>
<reference evidence="1 2" key="1">
    <citation type="journal article" date="2009" name="Nature">
        <title>Evolution of pathogenicity and sexual reproduction in eight Candida genomes.</title>
        <authorList>
            <person name="Butler G."/>
            <person name="Rasmussen M.D."/>
            <person name="Lin M.F."/>
            <person name="Santos M.A."/>
            <person name="Sakthikumar S."/>
            <person name="Munro C.A."/>
            <person name="Rheinbay E."/>
            <person name="Grabherr M."/>
            <person name="Forche A."/>
            <person name="Reedy J.L."/>
            <person name="Agrafioti I."/>
            <person name="Arnaud M.B."/>
            <person name="Bates S."/>
            <person name="Brown A.J."/>
            <person name="Brunke S."/>
            <person name="Costanzo M.C."/>
            <person name="Fitzpatrick D.A."/>
            <person name="de Groot P.W."/>
            <person name="Harris D."/>
            <person name="Hoyer L.L."/>
            <person name="Hube B."/>
            <person name="Klis F.M."/>
            <person name="Kodira C."/>
            <person name="Lennard N."/>
            <person name="Logue M.E."/>
            <person name="Martin R."/>
            <person name="Neiman A.M."/>
            <person name="Nikolaou E."/>
            <person name="Quail M.A."/>
            <person name="Quinn J."/>
            <person name="Santos M.C."/>
            <person name="Schmitzberger F.F."/>
            <person name="Sherlock G."/>
            <person name="Shah P."/>
            <person name="Silverstein K.A."/>
            <person name="Skrzypek M.S."/>
            <person name="Soll D."/>
            <person name="Staggs R."/>
            <person name="Stansfield I."/>
            <person name="Stumpf M.P."/>
            <person name="Sudbery P.E."/>
            <person name="Srikantha T."/>
            <person name="Zeng Q."/>
            <person name="Berman J."/>
            <person name="Berriman M."/>
            <person name="Heitman J."/>
            <person name="Gow N.A."/>
            <person name="Lorenz M.C."/>
            <person name="Birren B.W."/>
            <person name="Kellis M."/>
            <person name="Cuomo C.A."/>
        </authorList>
    </citation>
    <scope>NUCLEOTIDE SEQUENCE [LARGE SCALE GENOMIC DNA]</scope>
    <source>
        <strain evidence="1 2">ATCC 42720</strain>
    </source>
</reference>
<sequence>MTCINPMAHLNESFVSNRSQSLWNIALGGDKLSWSWSSWLSLQRDLFTLGLGFLLQGSVGLDSVQELLTTSRVLDVLDSQVDLLLDVSVTNNLVDDDTDSRLSDVENDTGLTLVVLVRHTLLDRTVGLDVDNVPNFVDLQVRRQWNCPVLLEVTLEHVTSTRSVTTPSC</sequence>
<gene>
    <name evidence="1" type="ORF">CLUG_05375</name>
</gene>
<dbReference type="KEGG" id="clu:CLUG_05375"/>
<evidence type="ECO:0000313" key="2">
    <source>
        <dbReference type="Proteomes" id="UP000007703"/>
    </source>
</evidence>
<protein>
    <submittedName>
        <fullName evidence="1">Uncharacterized protein</fullName>
    </submittedName>
</protein>
<proteinExistence type="predicted"/>
<dbReference type="EMBL" id="CH408082">
    <property type="protein sequence ID" value="EEQ41247.1"/>
    <property type="molecule type" value="Genomic_DNA"/>
</dbReference>
<organism evidence="1 2">
    <name type="scientific">Clavispora lusitaniae (strain ATCC 42720)</name>
    <name type="common">Yeast</name>
    <name type="synonym">Candida lusitaniae</name>
    <dbReference type="NCBI Taxonomy" id="306902"/>
    <lineage>
        <taxon>Eukaryota</taxon>
        <taxon>Fungi</taxon>
        <taxon>Dikarya</taxon>
        <taxon>Ascomycota</taxon>
        <taxon>Saccharomycotina</taxon>
        <taxon>Pichiomycetes</taxon>
        <taxon>Metschnikowiaceae</taxon>
        <taxon>Clavispora</taxon>
    </lineage>
</organism>
<dbReference type="VEuPathDB" id="FungiDB:CLUG_05375"/>
<dbReference type="AlphaFoldDB" id="C4YB83"/>
<dbReference type="InParanoid" id="C4YB83"/>